<dbReference type="PROSITE" id="PS00759">
    <property type="entry name" value="ARGE_DAPE_CPG2_2"/>
    <property type="match status" value="1"/>
</dbReference>
<accession>A0A173XVQ9</accession>
<feature type="binding site" evidence="11">
    <location>
        <position position="148"/>
    </location>
    <ligand>
        <name>Zn(2+)</name>
        <dbReference type="ChEBI" id="CHEBI:29105"/>
        <label>1</label>
    </ligand>
</feature>
<evidence type="ECO:0000256" key="8">
    <source>
        <dbReference type="ARBA" id="ARBA00023049"/>
    </source>
</evidence>
<evidence type="ECO:0000313" key="14">
    <source>
        <dbReference type="Proteomes" id="UP000095546"/>
    </source>
</evidence>
<dbReference type="Pfam" id="PF01546">
    <property type="entry name" value="Peptidase_M20"/>
    <property type="match status" value="1"/>
</dbReference>
<dbReference type="EC" id="3.4.11.4" evidence="9"/>
<dbReference type="EMBL" id="CYYU01000003">
    <property type="protein sequence ID" value="CUN56021.1"/>
    <property type="molecule type" value="Genomic_DNA"/>
</dbReference>
<name>A0A173XVQ9_9FIRM</name>
<dbReference type="RefSeq" id="WP_428829227.1">
    <property type="nucleotide sequence ID" value="NZ_JANDMH010000015.1"/>
</dbReference>
<evidence type="ECO:0000256" key="6">
    <source>
        <dbReference type="ARBA" id="ARBA00022801"/>
    </source>
</evidence>
<dbReference type="Pfam" id="PF07687">
    <property type="entry name" value="M20_dimer"/>
    <property type="match status" value="1"/>
</dbReference>
<dbReference type="SUPFAM" id="SSF53187">
    <property type="entry name" value="Zn-dependent exopeptidases"/>
    <property type="match status" value="1"/>
</dbReference>
<evidence type="ECO:0000256" key="7">
    <source>
        <dbReference type="ARBA" id="ARBA00022833"/>
    </source>
</evidence>
<feature type="binding site" evidence="11">
    <location>
        <position position="183"/>
    </location>
    <ligand>
        <name>Zn(2+)</name>
        <dbReference type="ChEBI" id="CHEBI:29105"/>
        <label>2</label>
    </ligand>
</feature>
<dbReference type="SUPFAM" id="SSF55031">
    <property type="entry name" value="Bacterial exopeptidase dimerisation domain"/>
    <property type="match status" value="1"/>
</dbReference>
<dbReference type="NCBIfam" id="NF003976">
    <property type="entry name" value="PRK05469.1"/>
    <property type="match status" value="1"/>
</dbReference>
<evidence type="ECO:0000313" key="13">
    <source>
        <dbReference type="EMBL" id="CUN56021.1"/>
    </source>
</evidence>
<feature type="domain" description="Peptidase M20 dimerisation" evidence="12">
    <location>
        <begin position="214"/>
        <end position="317"/>
    </location>
</feature>
<dbReference type="InterPro" id="IPR001261">
    <property type="entry name" value="ArgE/DapE_CS"/>
</dbReference>
<dbReference type="Proteomes" id="UP000095546">
    <property type="component" value="Unassembled WGS sequence"/>
</dbReference>
<reference evidence="13 14" key="1">
    <citation type="submission" date="2015-09" db="EMBL/GenBank/DDBJ databases">
        <authorList>
            <consortium name="Pathogen Informatics"/>
        </authorList>
    </citation>
    <scope>NUCLEOTIDE SEQUENCE [LARGE SCALE GENOMIC DNA]</scope>
    <source>
        <strain evidence="13 14">2789STDY5608828</strain>
    </source>
</reference>
<evidence type="ECO:0000256" key="11">
    <source>
        <dbReference type="PIRSR" id="PIRSR037215-2"/>
    </source>
</evidence>
<dbReference type="InterPro" id="IPR011650">
    <property type="entry name" value="Peptidase_M20_dimer"/>
</dbReference>
<feature type="active site" evidence="10">
    <location>
        <position position="87"/>
    </location>
</feature>
<feature type="binding site" evidence="11">
    <location>
        <position position="85"/>
    </location>
    <ligand>
        <name>Zn(2+)</name>
        <dbReference type="ChEBI" id="CHEBI:29105"/>
        <label>1</label>
    </ligand>
</feature>
<evidence type="ECO:0000256" key="4">
    <source>
        <dbReference type="ARBA" id="ARBA00022670"/>
    </source>
</evidence>
<feature type="binding site" evidence="11">
    <location>
        <position position="205"/>
    </location>
    <ligand>
        <name>Zn(2+)</name>
        <dbReference type="ChEBI" id="CHEBI:29105"/>
        <label>1</label>
    </ligand>
</feature>
<dbReference type="Gene3D" id="3.30.70.360">
    <property type="match status" value="1"/>
</dbReference>
<dbReference type="NCBIfam" id="TIGR01882">
    <property type="entry name" value="peptidase-T"/>
    <property type="match status" value="1"/>
</dbReference>
<dbReference type="eggNOG" id="COG2195">
    <property type="taxonomic scope" value="Bacteria"/>
</dbReference>
<dbReference type="GO" id="GO:0008237">
    <property type="term" value="F:metallopeptidase activity"/>
    <property type="evidence" value="ECO:0007669"/>
    <property type="project" value="UniProtKB-KW"/>
</dbReference>
<sequence length="422" mass="46095">MTMEIEMETVVKRFRDYISFNTQSDEANDKECPSTPGQMVLAKHLADELRSIGLTEVTVDEHGYVMATLPANNGDDSPVVGFISHLDTSPDAAGGPIHEQIIHAYAGGDIVLNEEKGIVFSVADFPGIERYKGQDIMMTDGTTLLGADDKAGVTAIVSAAEYLMAHPEISHGKIRLGFTPDEETGRSADRFDVKAFGADFAYTVDGGEIGGLEYENFNAANPTILFHGRSVHTGDAKGKMKNAVSMAAEWQQMLPAGEKPEYTEGHEGFFHVHTVAGSVELVTMEMLVRDHDRAHFERRKALLDDMAAFFNKKYGEGSVEVHHRDVYYNMLEKIEDGNLYVVELAREAMEEIGIEPDVQPIRGGTDGARLSFMGLPCPNLFTGGANFHGRFEYLPLPSLKKAAELVLAIMVKAASCKGKAGK</sequence>
<dbReference type="GO" id="GO:0005829">
    <property type="term" value="C:cytosol"/>
    <property type="evidence" value="ECO:0007669"/>
    <property type="project" value="TreeGrafter"/>
</dbReference>
<evidence type="ECO:0000256" key="5">
    <source>
        <dbReference type="ARBA" id="ARBA00022723"/>
    </source>
</evidence>
<keyword evidence="5 11" id="KW-0479">Metal-binding</keyword>
<organism evidence="13 14">
    <name type="scientific">Mitsuokella jalaludinii</name>
    <dbReference type="NCBI Taxonomy" id="187979"/>
    <lineage>
        <taxon>Bacteria</taxon>
        <taxon>Bacillati</taxon>
        <taxon>Bacillota</taxon>
        <taxon>Negativicutes</taxon>
        <taxon>Selenomonadales</taxon>
        <taxon>Selenomonadaceae</taxon>
        <taxon>Mitsuokella</taxon>
    </lineage>
</organism>
<evidence type="ECO:0000256" key="3">
    <source>
        <dbReference type="ARBA" id="ARBA00022438"/>
    </source>
</evidence>
<proteinExistence type="inferred from homology"/>
<comment type="similarity">
    <text evidence="2">Belongs to the peptidase M20B family.</text>
</comment>
<dbReference type="GO" id="GO:0045148">
    <property type="term" value="F:tripeptide aminopeptidase activity"/>
    <property type="evidence" value="ECO:0007669"/>
    <property type="project" value="UniProtKB-UniRule"/>
</dbReference>
<dbReference type="InterPro" id="IPR010161">
    <property type="entry name" value="Peptidase_M20B"/>
</dbReference>
<keyword evidence="3 13" id="KW-0031">Aminopeptidase</keyword>
<dbReference type="InterPro" id="IPR036264">
    <property type="entry name" value="Bact_exopeptidase_dim_dom"/>
</dbReference>
<gene>
    <name evidence="13" type="primary">pepT_1</name>
    <name evidence="13" type="ORF">ERS852385_00762</name>
</gene>
<dbReference type="STRING" id="187979.ERS852385_00762"/>
<dbReference type="PROSITE" id="PS00758">
    <property type="entry name" value="ARGE_DAPE_CPG2_1"/>
    <property type="match status" value="1"/>
</dbReference>
<keyword evidence="6 13" id="KW-0378">Hydrolase</keyword>
<evidence type="ECO:0000259" key="12">
    <source>
        <dbReference type="Pfam" id="PF07687"/>
    </source>
</evidence>
<dbReference type="CDD" id="cd03892">
    <property type="entry name" value="M20_peptT"/>
    <property type="match status" value="1"/>
</dbReference>
<comment type="catalytic activity">
    <reaction evidence="1">
        <text>Release of the N-terminal residue from a tripeptide.</text>
        <dbReference type="EC" id="3.4.11.4"/>
    </reaction>
</comment>
<dbReference type="PANTHER" id="PTHR42994:SF1">
    <property type="entry name" value="PEPTIDASE T"/>
    <property type="match status" value="1"/>
</dbReference>
<keyword evidence="8" id="KW-0482">Metalloprotease</keyword>
<feature type="binding site" evidence="11">
    <location>
        <position position="388"/>
    </location>
    <ligand>
        <name>Zn(2+)</name>
        <dbReference type="ChEBI" id="CHEBI:29105"/>
        <label>2</label>
    </ligand>
</feature>
<dbReference type="GO" id="GO:0006508">
    <property type="term" value="P:proteolysis"/>
    <property type="evidence" value="ECO:0007669"/>
    <property type="project" value="UniProtKB-UniRule"/>
</dbReference>
<comment type="cofactor">
    <cofactor evidence="11">
        <name>Zn(2+)</name>
        <dbReference type="ChEBI" id="CHEBI:29105"/>
    </cofactor>
    <text evidence="11">Binds 2 Zn(2+) ions per subunit.</text>
</comment>
<dbReference type="InterPro" id="IPR002933">
    <property type="entry name" value="Peptidase_M20"/>
</dbReference>
<keyword evidence="4" id="KW-0645">Protease</keyword>
<dbReference type="NCBIfam" id="NF009920">
    <property type="entry name" value="PRK13381.1"/>
    <property type="match status" value="1"/>
</dbReference>
<feature type="active site" description="Proton acceptor" evidence="10">
    <location>
        <position position="182"/>
    </location>
</feature>
<dbReference type="GO" id="GO:0006518">
    <property type="term" value="P:peptide metabolic process"/>
    <property type="evidence" value="ECO:0007669"/>
    <property type="project" value="InterPro"/>
</dbReference>
<dbReference type="GO" id="GO:0008270">
    <property type="term" value="F:zinc ion binding"/>
    <property type="evidence" value="ECO:0007669"/>
    <property type="project" value="InterPro"/>
</dbReference>
<keyword evidence="14" id="KW-1185">Reference proteome</keyword>
<keyword evidence="7 11" id="KW-0862">Zinc</keyword>
<evidence type="ECO:0000256" key="2">
    <source>
        <dbReference type="ARBA" id="ARBA00009692"/>
    </source>
</evidence>
<evidence type="ECO:0000256" key="10">
    <source>
        <dbReference type="PIRSR" id="PIRSR037215-1"/>
    </source>
</evidence>
<dbReference type="PIRSF" id="PIRSF037215">
    <property type="entry name" value="Peptidase_M20B"/>
    <property type="match status" value="1"/>
</dbReference>
<dbReference type="PANTHER" id="PTHR42994">
    <property type="entry name" value="PEPTIDASE T"/>
    <property type="match status" value="1"/>
</dbReference>
<evidence type="ECO:0000256" key="9">
    <source>
        <dbReference type="NCBIfam" id="TIGR01882"/>
    </source>
</evidence>
<dbReference type="AlphaFoldDB" id="A0A173XVQ9"/>
<feature type="binding site" evidence="11">
    <location>
        <position position="148"/>
    </location>
    <ligand>
        <name>Zn(2+)</name>
        <dbReference type="ChEBI" id="CHEBI:29105"/>
        <label>2</label>
    </ligand>
</feature>
<dbReference type="Gene3D" id="3.40.630.10">
    <property type="entry name" value="Zn peptidases"/>
    <property type="match status" value="1"/>
</dbReference>
<protein>
    <recommendedName>
        <fullName evidence="9">Peptidase T</fullName>
        <ecNumber evidence="9">3.4.11.4</ecNumber>
    </recommendedName>
</protein>
<evidence type="ECO:0000256" key="1">
    <source>
        <dbReference type="ARBA" id="ARBA00000870"/>
    </source>
</evidence>